<dbReference type="GO" id="GO:0097588">
    <property type="term" value="P:archaeal or bacterial-type flagellum-dependent cell motility"/>
    <property type="evidence" value="ECO:0007669"/>
    <property type="project" value="InterPro"/>
</dbReference>
<evidence type="ECO:0000313" key="7">
    <source>
        <dbReference type="Proteomes" id="UP000199370"/>
    </source>
</evidence>
<keyword evidence="5" id="KW-1133">Transmembrane helix</keyword>
<name>A0A1G9ZU68_9EURY</name>
<protein>
    <recommendedName>
        <fullName evidence="4">Flagellin</fullName>
    </recommendedName>
</protein>
<dbReference type="PANTHER" id="PTHR35903:SF1">
    <property type="entry name" value="FLAGELLIN B1"/>
    <property type="match status" value="1"/>
</dbReference>
<dbReference type="Proteomes" id="UP000199370">
    <property type="component" value="Unassembled WGS sequence"/>
</dbReference>
<dbReference type="EMBL" id="FNIA01000022">
    <property type="protein sequence ID" value="SDN24704.1"/>
    <property type="molecule type" value="Genomic_DNA"/>
</dbReference>
<evidence type="ECO:0000256" key="4">
    <source>
        <dbReference type="RuleBase" id="RU361282"/>
    </source>
</evidence>
<dbReference type="Pfam" id="PF01917">
    <property type="entry name" value="Flagellin_arch-type"/>
    <property type="match status" value="1"/>
</dbReference>
<proteinExistence type="inferred from homology"/>
<evidence type="ECO:0000313" key="6">
    <source>
        <dbReference type="EMBL" id="SDN24704.1"/>
    </source>
</evidence>
<organism evidence="6 7">
    <name type="scientific">Haloarchaeobius iranensis</name>
    <dbReference type="NCBI Taxonomy" id="996166"/>
    <lineage>
        <taxon>Archaea</taxon>
        <taxon>Methanobacteriati</taxon>
        <taxon>Methanobacteriota</taxon>
        <taxon>Stenosarchaea group</taxon>
        <taxon>Halobacteria</taxon>
        <taxon>Halobacteriales</taxon>
        <taxon>Halorubellaceae</taxon>
        <taxon>Haloarchaeobius</taxon>
    </lineage>
</organism>
<keyword evidence="5" id="KW-0472">Membrane</keyword>
<dbReference type="InterPro" id="IPR002774">
    <property type="entry name" value="Flagellin_arc-type"/>
</dbReference>
<dbReference type="RefSeq" id="WP_089735548.1">
    <property type="nucleotide sequence ID" value="NZ_FNIA01000022.1"/>
</dbReference>
<comment type="subcellular location">
    <subcellularLocation>
        <location evidence="1 4">Archaeal flagellum</location>
    </subcellularLocation>
</comment>
<gene>
    <name evidence="6" type="ORF">SAMN05192554_12250</name>
</gene>
<evidence type="ECO:0000256" key="1">
    <source>
        <dbReference type="ARBA" id="ARBA00004618"/>
    </source>
</evidence>
<dbReference type="NCBIfam" id="TIGR02537">
    <property type="entry name" value="arch_flag_Nterm"/>
    <property type="match status" value="1"/>
</dbReference>
<dbReference type="InterPro" id="IPR013373">
    <property type="entry name" value="Flagellin/pilin_N_arc"/>
</dbReference>
<dbReference type="GO" id="GO:0005198">
    <property type="term" value="F:structural molecule activity"/>
    <property type="evidence" value="ECO:0007669"/>
    <property type="project" value="InterPro"/>
</dbReference>
<evidence type="ECO:0000256" key="5">
    <source>
        <dbReference type="SAM" id="Phobius"/>
    </source>
</evidence>
<sequence length="195" mass="20402">MKRRGQAGIGTLVMFVALVVVAAIASGALLGGANAIRLQAQEETESTIADIGTGVNVVNEVGRVDDDGESVRYVRISVKLGPGTNESDLRNATVHYTDDDTTATLNFTNRTANATNFSVTAPVDSDDSAPVLNDDTDTFHVFVAVEAIRAGVEDGPAGITWLSNAGLTIVTENGMRTTVTLSPPAALDGREWVIV</sequence>
<accession>A0A1G9ZU68</accession>
<reference evidence="6 7" key="1">
    <citation type="submission" date="2016-10" db="EMBL/GenBank/DDBJ databases">
        <authorList>
            <person name="de Groot N.N."/>
        </authorList>
    </citation>
    <scope>NUCLEOTIDE SEQUENCE [LARGE SCALE GENOMIC DNA]</scope>
    <source>
        <strain evidence="7">EB21,IBRC-M 10013,KCTC 4048</strain>
    </source>
</reference>
<feature type="transmembrane region" description="Helical" evidence="5">
    <location>
        <begin position="12"/>
        <end position="33"/>
    </location>
</feature>
<keyword evidence="6" id="KW-0969">Cilium</keyword>
<keyword evidence="6" id="KW-0282">Flagellum</keyword>
<evidence type="ECO:0000256" key="2">
    <source>
        <dbReference type="ARBA" id="ARBA00010256"/>
    </source>
</evidence>
<keyword evidence="7" id="KW-1185">Reference proteome</keyword>
<keyword evidence="6" id="KW-0966">Cell projection</keyword>
<dbReference type="PANTHER" id="PTHR35903">
    <property type="entry name" value="FLAGELLIN B1"/>
    <property type="match status" value="1"/>
</dbReference>
<comment type="function">
    <text evidence="4">Flagellin is the subunit protein which polymerizes to form the filaments of archaeal flagella.</text>
</comment>
<keyword evidence="3 4" id="KW-0974">Archaeal flagellum</keyword>
<dbReference type="AlphaFoldDB" id="A0A1G9ZU68"/>
<evidence type="ECO:0000256" key="3">
    <source>
        <dbReference type="ARBA" id="ARBA00022440"/>
    </source>
</evidence>
<dbReference type="GO" id="GO:0097589">
    <property type="term" value="C:archaeal-type flagellum"/>
    <property type="evidence" value="ECO:0007669"/>
    <property type="project" value="UniProtKB-SubCell"/>
</dbReference>
<comment type="similarity">
    <text evidence="2 4">Belongs to the archaeal flagellin family.</text>
</comment>
<keyword evidence="5" id="KW-0812">Transmembrane</keyword>